<dbReference type="EMBL" id="OB793914">
    <property type="protein sequence ID" value="CAD7428984.1"/>
    <property type="molecule type" value="Genomic_DNA"/>
</dbReference>
<evidence type="ECO:0000313" key="2">
    <source>
        <dbReference type="EMBL" id="CAD7428984.1"/>
    </source>
</evidence>
<name>A0A7R9E8F8_9NEOP</name>
<dbReference type="AlphaFoldDB" id="A0A7R9E8F8"/>
<proteinExistence type="predicted"/>
<reference evidence="2" key="1">
    <citation type="submission" date="2020-11" db="EMBL/GenBank/DDBJ databases">
        <authorList>
            <person name="Tran Van P."/>
        </authorList>
    </citation>
    <scope>NUCLEOTIDE SEQUENCE</scope>
</reference>
<feature type="compositionally biased region" description="Basic and acidic residues" evidence="1">
    <location>
        <begin position="277"/>
        <end position="297"/>
    </location>
</feature>
<organism evidence="2">
    <name type="scientific">Timema monikensis</name>
    <dbReference type="NCBI Taxonomy" id="170555"/>
    <lineage>
        <taxon>Eukaryota</taxon>
        <taxon>Metazoa</taxon>
        <taxon>Ecdysozoa</taxon>
        <taxon>Arthropoda</taxon>
        <taxon>Hexapoda</taxon>
        <taxon>Insecta</taxon>
        <taxon>Pterygota</taxon>
        <taxon>Neoptera</taxon>
        <taxon>Polyneoptera</taxon>
        <taxon>Phasmatodea</taxon>
        <taxon>Timematodea</taxon>
        <taxon>Timematoidea</taxon>
        <taxon>Timematidae</taxon>
        <taxon>Timema</taxon>
    </lineage>
</organism>
<evidence type="ECO:0000256" key="1">
    <source>
        <dbReference type="SAM" id="MobiDB-lite"/>
    </source>
</evidence>
<accession>A0A7R9E8F8</accession>
<protein>
    <submittedName>
        <fullName evidence="2">Uncharacterized protein</fullName>
    </submittedName>
</protein>
<gene>
    <name evidence="2" type="ORF">TMSB3V08_LOCUS5773</name>
</gene>
<sequence length="297" mass="32738">MREQMIPPLGGLRLEEVLLHFPGGRVENLYKSHTLSTFSRDYKADVSIVVSPVYCKSEAIDHAATKEKPPPVHPTEIRTSISPSSAVELNTRALANHAIEAVHPTEIRTSISPSSAVELNTTSALANYSTEAEGRVLVAVATQAWDAVYGPLRATLQPPRLGVRIPTQTYHDANVHPSAQLPLSLARSFSFGRNINTPTPLPFPQASNPLPCTPCYELVTSRETCIRSALKSTQVPDISFDDRKKVWSTFIVEANSVDVAAAFCRPKRNLPPQYIENESHDQPDHTEVNDEEKTVNR</sequence>
<feature type="region of interest" description="Disordered" evidence="1">
    <location>
        <begin position="272"/>
        <end position="297"/>
    </location>
</feature>